<dbReference type="GO" id="GO:0003677">
    <property type="term" value="F:DNA binding"/>
    <property type="evidence" value="ECO:0007669"/>
    <property type="project" value="UniProtKB-KW"/>
</dbReference>
<evidence type="ECO:0000313" key="4">
    <source>
        <dbReference type="Proteomes" id="UP000694308"/>
    </source>
</evidence>
<dbReference type="Pfam" id="PF01381">
    <property type="entry name" value="HTH_3"/>
    <property type="match status" value="1"/>
</dbReference>
<accession>A0A949TVF8</accession>
<dbReference type="SMART" id="SM00530">
    <property type="entry name" value="HTH_XRE"/>
    <property type="match status" value="1"/>
</dbReference>
<sequence>MVLNYKQFGKRIKKHRLNKKLTQEQLAELIGLSSVYISHIEVGSTKPSLETVLKICNALEITPDAILIDSVYSSKEYLQDDIALLLKNCSATDMKLIIDLIKTVLNHRNSTFNFFTI</sequence>
<evidence type="ECO:0000313" key="3">
    <source>
        <dbReference type="EMBL" id="MBV7276057.1"/>
    </source>
</evidence>
<feature type="domain" description="HTH cro/C1-type" evidence="2">
    <location>
        <begin position="12"/>
        <end position="66"/>
    </location>
</feature>
<dbReference type="CDD" id="cd00093">
    <property type="entry name" value="HTH_XRE"/>
    <property type="match status" value="1"/>
</dbReference>
<comment type="caution">
    <text evidence="3">The sequence shown here is derived from an EMBL/GenBank/DDBJ whole genome shotgun (WGS) entry which is preliminary data.</text>
</comment>
<keyword evidence="4" id="KW-1185">Reference proteome</keyword>
<protein>
    <submittedName>
        <fullName evidence="3">Helix-turn-helix transcriptional regulator</fullName>
    </submittedName>
</protein>
<evidence type="ECO:0000256" key="1">
    <source>
        <dbReference type="ARBA" id="ARBA00023125"/>
    </source>
</evidence>
<dbReference type="PANTHER" id="PTHR46558">
    <property type="entry name" value="TRACRIPTIONAL REGULATORY PROTEIN-RELATED-RELATED"/>
    <property type="match status" value="1"/>
</dbReference>
<dbReference type="PROSITE" id="PS50943">
    <property type="entry name" value="HTH_CROC1"/>
    <property type="match status" value="1"/>
</dbReference>
<dbReference type="AlphaFoldDB" id="A0A949TVF8"/>
<dbReference type="RefSeq" id="WP_218323103.1">
    <property type="nucleotide sequence ID" value="NZ_JAEEGC010000150.1"/>
</dbReference>
<gene>
    <name evidence="3" type="ORF">I6U48_24500</name>
</gene>
<reference evidence="3" key="1">
    <citation type="submission" date="2020-12" db="EMBL/GenBank/DDBJ databases">
        <title>Clostridium thailandense sp. nov., a novel acetogenic bacterium isolated from peat land soil in Thailand.</title>
        <authorList>
            <person name="Chaikitkaew S."/>
            <person name="Birkeland N.K."/>
        </authorList>
    </citation>
    <scope>NUCLEOTIDE SEQUENCE</scope>
    <source>
        <strain evidence="3">PL3</strain>
    </source>
</reference>
<dbReference type="PANTHER" id="PTHR46558:SF4">
    <property type="entry name" value="DNA-BIDING PHAGE PROTEIN"/>
    <property type="match status" value="1"/>
</dbReference>
<proteinExistence type="predicted"/>
<organism evidence="3 4">
    <name type="scientific">Clostridium thailandense</name>
    <dbReference type="NCBI Taxonomy" id="2794346"/>
    <lineage>
        <taxon>Bacteria</taxon>
        <taxon>Bacillati</taxon>
        <taxon>Bacillota</taxon>
        <taxon>Clostridia</taxon>
        <taxon>Eubacteriales</taxon>
        <taxon>Clostridiaceae</taxon>
        <taxon>Clostridium</taxon>
    </lineage>
</organism>
<name>A0A949TVF8_9CLOT</name>
<evidence type="ECO:0000259" key="2">
    <source>
        <dbReference type="PROSITE" id="PS50943"/>
    </source>
</evidence>
<dbReference type="Proteomes" id="UP000694308">
    <property type="component" value="Unassembled WGS sequence"/>
</dbReference>
<dbReference type="EMBL" id="JAEEGC010000150">
    <property type="protein sequence ID" value="MBV7276057.1"/>
    <property type="molecule type" value="Genomic_DNA"/>
</dbReference>
<keyword evidence="1" id="KW-0238">DNA-binding</keyword>
<dbReference type="InterPro" id="IPR001387">
    <property type="entry name" value="Cro/C1-type_HTH"/>
</dbReference>